<keyword evidence="2" id="KW-1185">Reference proteome</keyword>
<dbReference type="AlphaFoldDB" id="A0AAE1B0N0"/>
<organism evidence="1 2">
    <name type="scientific">Elysia crispata</name>
    <name type="common">lettuce slug</name>
    <dbReference type="NCBI Taxonomy" id="231223"/>
    <lineage>
        <taxon>Eukaryota</taxon>
        <taxon>Metazoa</taxon>
        <taxon>Spiralia</taxon>
        <taxon>Lophotrochozoa</taxon>
        <taxon>Mollusca</taxon>
        <taxon>Gastropoda</taxon>
        <taxon>Heterobranchia</taxon>
        <taxon>Euthyneura</taxon>
        <taxon>Panpulmonata</taxon>
        <taxon>Sacoglossa</taxon>
        <taxon>Placobranchoidea</taxon>
        <taxon>Plakobranchidae</taxon>
        <taxon>Elysia</taxon>
    </lineage>
</organism>
<gene>
    <name evidence="1" type="ORF">RRG08_054542</name>
</gene>
<dbReference type="Proteomes" id="UP001283361">
    <property type="component" value="Unassembled WGS sequence"/>
</dbReference>
<sequence>MKFGDNASSAVRSSFTAVRNAVEQTELRFNVNLGSQTGSLCLQDPLIPGSWVDPILIKPEDIMYVHVSNGM</sequence>
<comment type="caution">
    <text evidence="1">The sequence shown here is derived from an EMBL/GenBank/DDBJ whole genome shotgun (WGS) entry which is preliminary data.</text>
</comment>
<dbReference type="EMBL" id="JAWDGP010000750">
    <property type="protein sequence ID" value="KAK3797510.1"/>
    <property type="molecule type" value="Genomic_DNA"/>
</dbReference>
<accession>A0AAE1B0N0</accession>
<evidence type="ECO:0000313" key="2">
    <source>
        <dbReference type="Proteomes" id="UP001283361"/>
    </source>
</evidence>
<protein>
    <submittedName>
        <fullName evidence="1">Uncharacterized protein</fullName>
    </submittedName>
</protein>
<reference evidence="1" key="1">
    <citation type="journal article" date="2023" name="G3 (Bethesda)">
        <title>A reference genome for the long-term kleptoplast-retaining sea slug Elysia crispata morphotype clarki.</title>
        <authorList>
            <person name="Eastman K.E."/>
            <person name="Pendleton A.L."/>
            <person name="Shaikh M.A."/>
            <person name="Suttiyut T."/>
            <person name="Ogas R."/>
            <person name="Tomko P."/>
            <person name="Gavelis G."/>
            <person name="Widhalm J.R."/>
            <person name="Wisecaver J.H."/>
        </authorList>
    </citation>
    <scope>NUCLEOTIDE SEQUENCE</scope>
    <source>
        <strain evidence="1">ECLA1</strain>
    </source>
</reference>
<name>A0AAE1B0N0_9GAST</name>
<evidence type="ECO:0000313" key="1">
    <source>
        <dbReference type="EMBL" id="KAK3797510.1"/>
    </source>
</evidence>
<proteinExistence type="predicted"/>